<sequence>MDRFEVHITEEEHAEIDGHPLVPEPGQSVHDAVLDRLQQYAQERAAAVRATVNDGSGAAHFVLQVSPDGSSRVLDTEEEPPEPVSAVATAVARARATAAARAAVTQVPAIVADLPTEHAERIRRINESATNGRLDEAYADAGALRESLTGSLGAEHPHALEARSMEAYLAHLRGDHREATVLALGVARIRCGTGDGQASAEVARAAAAWQRIEDDRAAVVHGRELLHMWGQLDLQGLLPPGDAALVGQVRRHVDALAAYV</sequence>
<evidence type="ECO:0000313" key="1">
    <source>
        <dbReference type="EMBL" id="WAZ25700.1"/>
    </source>
</evidence>
<proteinExistence type="predicted"/>
<gene>
    <name evidence="1" type="ORF">STRCI_007211</name>
</gene>
<evidence type="ECO:0008006" key="3">
    <source>
        <dbReference type="Google" id="ProtNLM"/>
    </source>
</evidence>
<dbReference type="Proteomes" id="UP001164439">
    <property type="component" value="Chromosome"/>
</dbReference>
<dbReference type="EMBL" id="CP114413">
    <property type="protein sequence ID" value="WAZ25700.1"/>
    <property type="molecule type" value="Genomic_DNA"/>
</dbReference>
<organism evidence="1 2">
    <name type="scientific">Streptomyces cinnabarinus</name>
    <dbReference type="NCBI Taxonomy" id="67287"/>
    <lineage>
        <taxon>Bacteria</taxon>
        <taxon>Bacillati</taxon>
        <taxon>Actinomycetota</taxon>
        <taxon>Actinomycetes</taxon>
        <taxon>Kitasatosporales</taxon>
        <taxon>Streptomycetaceae</taxon>
        <taxon>Streptomyces</taxon>
    </lineage>
</organism>
<keyword evidence="2" id="KW-1185">Reference proteome</keyword>
<dbReference type="RefSeq" id="WP_269663180.1">
    <property type="nucleotide sequence ID" value="NZ_CP114413.1"/>
</dbReference>
<name>A0ABY7KQ37_9ACTN</name>
<evidence type="ECO:0000313" key="2">
    <source>
        <dbReference type="Proteomes" id="UP001164439"/>
    </source>
</evidence>
<reference evidence="1" key="1">
    <citation type="submission" date="2022-12" db="EMBL/GenBank/DDBJ databases">
        <authorList>
            <person name="Ruckert C."/>
            <person name="Busche T."/>
            <person name="Kalinowski J."/>
            <person name="Wittmann C."/>
        </authorList>
    </citation>
    <scope>NUCLEOTIDE SEQUENCE</scope>
    <source>
        <strain evidence="1">DSM 40467</strain>
    </source>
</reference>
<protein>
    <recommendedName>
        <fullName evidence="3">Tetratricopeptide repeat protein</fullName>
    </recommendedName>
</protein>
<accession>A0ABY7KQ37</accession>